<evidence type="ECO:0000256" key="1">
    <source>
        <dbReference type="SAM" id="Coils"/>
    </source>
</evidence>
<evidence type="ECO:0000256" key="3">
    <source>
        <dbReference type="SAM" id="Phobius"/>
    </source>
</evidence>
<dbReference type="VEuPathDB" id="AmoebaDB:KM1_062920"/>
<dbReference type="OrthoDB" id="29701at2759"/>
<keyword evidence="1" id="KW-0175">Coiled coil</keyword>
<sequence length="250" mass="28901">MSTTVSEDDSITSPKNIQYEIDEAIEKLRTVIDLYNKALKDKNRFEEVGKNADDKIELLKRDLQECLANEQKLQNELIAEKEEHEKAEIELKQKTVGSKILTARCLVYTKDGMIEDVEMIPWDDDFDASADVIRKIKKTQTNIITEKKEISENLKNTQPQSQSKLPLSNEQPTSFNTTTIHPKNFSVSQIQKDLEKFEKRSEDIIKITQSPNHLEKKIIHTQSNQSFWFVVIIIFLLTVILFLIASILLH</sequence>
<accession>M7VTW4</accession>
<keyword evidence="3" id="KW-1133">Transmembrane helix</keyword>
<keyword evidence="3" id="KW-0472">Membrane</keyword>
<feature type="region of interest" description="Disordered" evidence="2">
    <location>
        <begin position="150"/>
        <end position="179"/>
    </location>
</feature>
<reference evidence="4 5" key="1">
    <citation type="submission" date="2013-01" db="EMBL/GenBank/DDBJ databases">
        <authorList>
            <person name="Inman J."/>
            <person name="Zafar N."/>
            <person name="Lorenzi H."/>
            <person name="Caler E."/>
        </authorList>
    </citation>
    <scope>NUCLEOTIDE SEQUENCE [LARGE SCALE GENOMIC DNA]</scope>
    <source>
        <strain evidence="4 5">HM-3:IMSS</strain>
    </source>
</reference>
<evidence type="ECO:0000313" key="5">
    <source>
        <dbReference type="Proteomes" id="UP000030780"/>
    </source>
</evidence>
<feature type="coiled-coil region" evidence="1">
    <location>
        <begin position="56"/>
        <end position="94"/>
    </location>
</feature>
<evidence type="ECO:0000256" key="2">
    <source>
        <dbReference type="SAM" id="MobiDB-lite"/>
    </source>
</evidence>
<feature type="transmembrane region" description="Helical" evidence="3">
    <location>
        <begin position="227"/>
        <end position="249"/>
    </location>
</feature>
<evidence type="ECO:0000313" key="4">
    <source>
        <dbReference type="EMBL" id="EMS11302.1"/>
    </source>
</evidence>
<gene>
    <name evidence="4" type="ORF">KM1_062920</name>
</gene>
<dbReference type="Proteomes" id="UP000030780">
    <property type="component" value="Unassembled WGS sequence"/>
</dbReference>
<dbReference type="AlphaFoldDB" id="M7VTW4"/>
<protein>
    <submittedName>
        <fullName evidence="4">Uncharacterized protein</fullName>
    </submittedName>
</protein>
<feature type="compositionally biased region" description="Polar residues" evidence="2">
    <location>
        <begin position="153"/>
        <end position="179"/>
    </location>
</feature>
<keyword evidence="3" id="KW-0812">Transmembrane</keyword>
<name>M7VTW4_ENTHI</name>
<proteinExistence type="predicted"/>
<organism evidence="4 5">
    <name type="scientific">Entamoeba histolytica HM-3:IMSS</name>
    <dbReference type="NCBI Taxonomy" id="885315"/>
    <lineage>
        <taxon>Eukaryota</taxon>
        <taxon>Amoebozoa</taxon>
        <taxon>Evosea</taxon>
        <taxon>Archamoebae</taxon>
        <taxon>Mastigamoebida</taxon>
        <taxon>Entamoebidae</taxon>
        <taxon>Entamoeba</taxon>
    </lineage>
</organism>
<dbReference type="EMBL" id="KB638768">
    <property type="protein sequence ID" value="EMS11302.1"/>
    <property type="molecule type" value="Genomic_DNA"/>
</dbReference>